<reference evidence="2" key="1">
    <citation type="submission" date="2011-12" db="EMBL/GenBank/DDBJ databases">
        <title>Complete sequence of Tannerella forsythia ATCC 43037.</title>
        <authorList>
            <person name="Dewhirst F."/>
            <person name="Tanner A."/>
            <person name="Izard J."/>
            <person name="Brinkac L."/>
            <person name="Durkin A.S."/>
            <person name="Hostetler J."/>
            <person name="Shetty J."/>
            <person name="Torralba M."/>
            <person name="Gill S."/>
            <person name="Nelson K."/>
        </authorList>
    </citation>
    <scope>NUCLEOTIDE SEQUENCE [LARGE SCALE GENOMIC DNA]</scope>
    <source>
        <strain evidence="2">ATCC 43037 / JCM 10827 / CCUG 33226 / KCTC 5666 / FDC 338</strain>
    </source>
</reference>
<gene>
    <name evidence="1" type="ordered locus">BFO_0927</name>
</gene>
<dbReference type="HOGENOM" id="CLU_3030894_0_0_10"/>
<dbReference type="KEGG" id="tfo:BFO_0927"/>
<accession>G8UPJ0</accession>
<dbReference type="EMBL" id="CP003191">
    <property type="protein sequence ID" value="AEW20854.1"/>
    <property type="molecule type" value="Genomic_DNA"/>
</dbReference>
<sequence>MFSTDFFLDKAAKVRINSEYQGERQRILHFPEKGEVRIIVSHQSPNETSLNIRNR</sequence>
<protein>
    <submittedName>
        <fullName evidence="1">Uncharacterized protein</fullName>
    </submittedName>
</protein>
<name>G8UPJ0_TANFA</name>
<dbReference type="AlphaFoldDB" id="G8UPJ0"/>
<dbReference type="PATRIC" id="fig|203275.8.peg.827"/>
<evidence type="ECO:0000313" key="1">
    <source>
        <dbReference type="EMBL" id="AEW20854.1"/>
    </source>
</evidence>
<proteinExistence type="predicted"/>
<keyword evidence="2" id="KW-1185">Reference proteome</keyword>
<evidence type="ECO:0000313" key="2">
    <source>
        <dbReference type="Proteomes" id="UP000005436"/>
    </source>
</evidence>
<organism evidence="1 2">
    <name type="scientific">Tannerella forsythia (strain ATCC 43037 / JCM 10827 / CCUG 21028 A / KCTC 5666 / FDC 338)</name>
    <name type="common">Bacteroides forsythus</name>
    <dbReference type="NCBI Taxonomy" id="203275"/>
    <lineage>
        <taxon>Bacteria</taxon>
        <taxon>Pseudomonadati</taxon>
        <taxon>Bacteroidota</taxon>
        <taxon>Bacteroidia</taxon>
        <taxon>Bacteroidales</taxon>
        <taxon>Tannerellaceae</taxon>
        <taxon>Tannerella</taxon>
    </lineage>
</organism>
<dbReference type="Proteomes" id="UP000005436">
    <property type="component" value="Chromosome"/>
</dbReference>